<protein>
    <submittedName>
        <fullName evidence="2">Pyridoxamine 5'-phosphate oxidase family protein</fullName>
    </submittedName>
</protein>
<name>A0ABS2WJH7_9BACL</name>
<keyword evidence="3" id="KW-1185">Reference proteome</keyword>
<dbReference type="EMBL" id="JAFHAP010000008">
    <property type="protein sequence ID" value="MBN2909635.1"/>
    <property type="molecule type" value="Genomic_DNA"/>
</dbReference>
<evidence type="ECO:0000313" key="2">
    <source>
        <dbReference type="EMBL" id="MBN2909635.1"/>
    </source>
</evidence>
<accession>A0ABS2WJH7</accession>
<evidence type="ECO:0000259" key="1">
    <source>
        <dbReference type="Pfam" id="PF01243"/>
    </source>
</evidence>
<reference evidence="2" key="1">
    <citation type="journal article" date="2024" name="Int. J. Syst. Evol. Microbiol.">
        <title>Polycladomyces zharkentensis sp. nov., a novel thermophilic cellulose- and starch-degrading member of the Bacillota from a geothermal aquifer in Kazakhstan.</title>
        <authorList>
            <person name="Mashzhan A."/>
            <person name="Kistaubayeva A."/>
            <person name="Javier-Lopez R."/>
            <person name="Bissenova U."/>
            <person name="Bissenbay A."/>
            <person name="Birkeland N.K."/>
        </authorList>
    </citation>
    <scope>NUCLEOTIDE SEQUENCE</scope>
    <source>
        <strain evidence="2">ZKZ2T</strain>
    </source>
</reference>
<feature type="domain" description="Pyridoxamine 5'-phosphate oxidase N-terminal" evidence="1">
    <location>
        <begin position="9"/>
        <end position="133"/>
    </location>
</feature>
<evidence type="ECO:0000313" key="3">
    <source>
        <dbReference type="Proteomes" id="UP001177120"/>
    </source>
</evidence>
<sequence length="232" mass="26194">MGKLFPALLPEHEAFIKKQRLFFVGSAPLSKEGHINLSAKGYDVLRIFSPTEVVYLDLTGSGNETSAHLKENGRITLMFVALEGPPMILRLYGRGRVILPDSSEWNQLIHHFDLLPGARQIIHVNIREVKTSCGYSVPYFSNIKPDSMVEDDPVSAGRFVVFIFSRHKNHRLILITVILAHPVILVTGDVFCHTERSGILGAGIYSLFYLIKNKLVCCTNKDHRQFQLPQRK</sequence>
<dbReference type="Pfam" id="PF01243">
    <property type="entry name" value="PNPOx_N"/>
    <property type="match status" value="1"/>
</dbReference>
<dbReference type="PANTHER" id="PTHR39336">
    <property type="entry name" value="PYRIDOXAMINE PHOSPHATE OXIDASE FAMILY PROTEIN (AFU_ORTHOLOGUE AFUA_6G11440)"/>
    <property type="match status" value="1"/>
</dbReference>
<proteinExistence type="predicted"/>
<dbReference type="SUPFAM" id="SSF50475">
    <property type="entry name" value="FMN-binding split barrel"/>
    <property type="match status" value="1"/>
</dbReference>
<organism evidence="2 3">
    <name type="scientific">Polycladomyces zharkentensis</name>
    <dbReference type="NCBI Taxonomy" id="2807616"/>
    <lineage>
        <taxon>Bacteria</taxon>
        <taxon>Bacillati</taxon>
        <taxon>Bacillota</taxon>
        <taxon>Bacilli</taxon>
        <taxon>Bacillales</taxon>
        <taxon>Thermoactinomycetaceae</taxon>
        <taxon>Polycladomyces</taxon>
    </lineage>
</organism>
<dbReference type="PANTHER" id="PTHR39336:SF1">
    <property type="entry name" value="PYRIDOXAMINE PHOSPHATE OXIDASE FAMILY PROTEIN (AFU_ORTHOLOGUE AFUA_6G11440)"/>
    <property type="match status" value="1"/>
</dbReference>
<dbReference type="InterPro" id="IPR012349">
    <property type="entry name" value="Split_barrel_FMN-bd"/>
</dbReference>
<dbReference type="InterPro" id="IPR011576">
    <property type="entry name" value="Pyridox_Oxase_N"/>
</dbReference>
<dbReference type="Proteomes" id="UP001177120">
    <property type="component" value="Unassembled WGS sequence"/>
</dbReference>
<comment type="caution">
    <text evidence="2">The sequence shown here is derived from an EMBL/GenBank/DDBJ whole genome shotgun (WGS) entry which is preliminary data.</text>
</comment>
<dbReference type="Gene3D" id="2.30.110.10">
    <property type="entry name" value="Electron Transport, Fmn-binding Protein, Chain A"/>
    <property type="match status" value="1"/>
</dbReference>
<gene>
    <name evidence="2" type="ORF">JQC72_08855</name>
</gene>